<protein>
    <submittedName>
        <fullName evidence="4">Uncharacterized protein</fullName>
    </submittedName>
</protein>
<evidence type="ECO:0000313" key="3">
    <source>
        <dbReference type="EMBL" id="SQC87555.1"/>
    </source>
</evidence>
<name>A0A210VBU7_KLEPN</name>
<evidence type="ECO:0000313" key="4">
    <source>
        <dbReference type="EMBL" id="STT93499.1"/>
    </source>
</evidence>
<evidence type="ECO:0000256" key="1">
    <source>
        <dbReference type="SAM" id="SignalP"/>
    </source>
</evidence>
<sequence length="139" mass="14950">MKRLIIVGLLAALSASAMADTNLNEMAALENALAKPKSKNSVPDTHWVCSHTADNGFVQPDIPLVLTYWGANRAVMFSPSGDTGDIFIFVTEDSLSHGVYDVSRQAAISLTKEDANTAAVIYKTAQDTLNFDCKLGTEQ</sequence>
<dbReference type="EMBL" id="UGLJ01000002">
    <property type="protein sequence ID" value="STT93499.1"/>
    <property type="molecule type" value="Genomic_DNA"/>
</dbReference>
<evidence type="ECO:0000313" key="5">
    <source>
        <dbReference type="EMBL" id="STU50749.1"/>
    </source>
</evidence>
<dbReference type="Proteomes" id="UP000254141">
    <property type="component" value="Unassembled WGS sequence"/>
</dbReference>
<evidence type="ECO:0000313" key="8">
    <source>
        <dbReference type="Proteomes" id="UP000251123"/>
    </source>
</evidence>
<dbReference type="Proteomes" id="UP000251123">
    <property type="component" value="Unassembled WGS sequence"/>
</dbReference>
<dbReference type="Proteomes" id="UP000254387">
    <property type="component" value="Unassembled WGS sequence"/>
</dbReference>
<dbReference type="Proteomes" id="UP000254103">
    <property type="component" value="Unassembled WGS sequence"/>
</dbReference>
<evidence type="ECO:0000313" key="2">
    <source>
        <dbReference type="EMBL" id="SPX56022.1"/>
    </source>
</evidence>
<organism evidence="4 9">
    <name type="scientific">Klebsiella pneumoniae</name>
    <dbReference type="NCBI Taxonomy" id="573"/>
    <lineage>
        <taxon>Bacteria</taxon>
        <taxon>Pseudomonadati</taxon>
        <taxon>Pseudomonadota</taxon>
        <taxon>Gammaproteobacteria</taxon>
        <taxon>Enterobacterales</taxon>
        <taxon>Enterobacteriaceae</taxon>
        <taxon>Klebsiella/Raoultella group</taxon>
        <taxon>Klebsiella</taxon>
        <taxon>Klebsiella pneumoniae complex</taxon>
    </lineage>
</organism>
<dbReference type="AlphaFoldDB" id="A0A210VBU7"/>
<gene>
    <name evidence="5" type="ORF">NCTC5051_02335</name>
    <name evidence="4" type="ORF">NCTC5052_01895</name>
    <name evidence="6" type="ORF">NCTC5053_01288</name>
    <name evidence="2" type="ORF">NCTC9601_03210</name>
    <name evidence="3" type="ORF">NCTC9645_05688</name>
</gene>
<dbReference type="EMBL" id="UGLU01000001">
    <property type="protein sequence ID" value="STU50749.1"/>
    <property type="molecule type" value="Genomic_DNA"/>
</dbReference>
<keyword evidence="1" id="KW-0732">Signal</keyword>
<evidence type="ECO:0000313" key="9">
    <source>
        <dbReference type="Proteomes" id="UP000254103"/>
    </source>
</evidence>
<proteinExistence type="predicted"/>
<dbReference type="EMBL" id="UGMN01000004">
    <property type="protein sequence ID" value="STU97633.1"/>
    <property type="molecule type" value="Genomic_DNA"/>
</dbReference>
<reference evidence="7 8" key="1">
    <citation type="submission" date="2018-06" db="EMBL/GenBank/DDBJ databases">
        <authorList>
            <consortium name="Pathogen Informatics"/>
            <person name="Doyle S."/>
        </authorList>
    </citation>
    <scope>NUCLEOTIDE SEQUENCE [LARGE SCALE GENOMIC DNA]</scope>
    <source>
        <strain evidence="5 10">NCTC5051</strain>
        <strain evidence="4 9">NCTC5052</strain>
        <strain evidence="6 11">NCTC5053</strain>
        <strain evidence="2 8">NCTC9601</strain>
        <strain evidence="3 7">NCTC9645</strain>
    </source>
</reference>
<dbReference type="EMBL" id="UASO01000010">
    <property type="protein sequence ID" value="SQC87555.1"/>
    <property type="molecule type" value="Genomic_DNA"/>
</dbReference>
<dbReference type="EMBL" id="UASN01000020">
    <property type="protein sequence ID" value="SPX56022.1"/>
    <property type="molecule type" value="Genomic_DNA"/>
</dbReference>
<dbReference type="Proteomes" id="UP000250675">
    <property type="component" value="Unassembled WGS sequence"/>
</dbReference>
<dbReference type="RefSeq" id="WP_019705835.1">
    <property type="nucleotide sequence ID" value="NZ_AP021909.1"/>
</dbReference>
<feature type="chain" id="PRO_5015073491" evidence="1">
    <location>
        <begin position="20"/>
        <end position="139"/>
    </location>
</feature>
<accession>A0A210VBU7</accession>
<evidence type="ECO:0000313" key="10">
    <source>
        <dbReference type="Proteomes" id="UP000254141"/>
    </source>
</evidence>
<evidence type="ECO:0000313" key="6">
    <source>
        <dbReference type="EMBL" id="STU97633.1"/>
    </source>
</evidence>
<feature type="signal peptide" evidence="1">
    <location>
        <begin position="1"/>
        <end position="19"/>
    </location>
</feature>
<evidence type="ECO:0000313" key="11">
    <source>
        <dbReference type="Proteomes" id="UP000254387"/>
    </source>
</evidence>
<evidence type="ECO:0000313" key="7">
    <source>
        <dbReference type="Proteomes" id="UP000250675"/>
    </source>
</evidence>